<evidence type="ECO:0000256" key="5">
    <source>
        <dbReference type="ARBA" id="ARBA00023136"/>
    </source>
</evidence>
<evidence type="ECO:0000256" key="1">
    <source>
        <dbReference type="ARBA" id="ARBA00004127"/>
    </source>
</evidence>
<dbReference type="GO" id="GO:0006874">
    <property type="term" value="P:intracellular calcium ion homeostasis"/>
    <property type="evidence" value="ECO:0007669"/>
    <property type="project" value="TreeGrafter"/>
</dbReference>
<dbReference type="GO" id="GO:0005789">
    <property type="term" value="C:endoplasmic reticulum membrane"/>
    <property type="evidence" value="ECO:0007669"/>
    <property type="project" value="UniProtKB-SubCell"/>
</dbReference>
<dbReference type="Gene3D" id="2.30.30.60">
    <property type="match status" value="1"/>
</dbReference>
<dbReference type="GO" id="GO:0005262">
    <property type="term" value="F:calcium channel activity"/>
    <property type="evidence" value="ECO:0007669"/>
    <property type="project" value="TreeGrafter"/>
</dbReference>
<feature type="compositionally biased region" description="Polar residues" evidence="7">
    <location>
        <begin position="9"/>
        <end position="21"/>
    </location>
</feature>
<dbReference type="AlphaFoldDB" id="W3WVQ5"/>
<proteinExistence type="inferred from homology"/>
<dbReference type="STRING" id="1229662.W3WVQ5"/>
<organism evidence="10 11">
    <name type="scientific">Pestalotiopsis fici (strain W106-1 / CGMCC3.15140)</name>
    <dbReference type="NCBI Taxonomy" id="1229662"/>
    <lineage>
        <taxon>Eukaryota</taxon>
        <taxon>Fungi</taxon>
        <taxon>Dikarya</taxon>
        <taxon>Ascomycota</taxon>
        <taxon>Pezizomycotina</taxon>
        <taxon>Sordariomycetes</taxon>
        <taxon>Xylariomycetidae</taxon>
        <taxon>Amphisphaeriales</taxon>
        <taxon>Sporocadaceae</taxon>
        <taxon>Pestalotiopsis</taxon>
    </lineage>
</organism>
<dbReference type="InterPro" id="IPR016688">
    <property type="entry name" value="MscS-like_plants/fungi"/>
</dbReference>
<dbReference type="PROSITE" id="PS50222">
    <property type="entry name" value="EF_HAND_2"/>
    <property type="match status" value="1"/>
</dbReference>
<evidence type="ECO:0000256" key="4">
    <source>
        <dbReference type="ARBA" id="ARBA00022989"/>
    </source>
</evidence>
<feature type="compositionally biased region" description="Basic and acidic residues" evidence="7">
    <location>
        <begin position="849"/>
        <end position="860"/>
    </location>
</feature>
<dbReference type="Pfam" id="PF25886">
    <property type="entry name" value="Msy1"/>
    <property type="match status" value="1"/>
</dbReference>
<feature type="transmembrane region" description="Helical" evidence="8">
    <location>
        <begin position="520"/>
        <end position="545"/>
    </location>
</feature>
<feature type="transmembrane region" description="Helical" evidence="8">
    <location>
        <begin position="174"/>
        <end position="195"/>
    </location>
</feature>
<evidence type="ECO:0000259" key="9">
    <source>
        <dbReference type="PROSITE" id="PS50222"/>
    </source>
</evidence>
<dbReference type="InterPro" id="IPR023408">
    <property type="entry name" value="MscS_beta-dom_sf"/>
</dbReference>
<dbReference type="InterPro" id="IPR006685">
    <property type="entry name" value="MscS_channel_2nd"/>
</dbReference>
<evidence type="ECO:0000313" key="10">
    <source>
        <dbReference type="EMBL" id="ETS77207.1"/>
    </source>
</evidence>
<feature type="region of interest" description="Disordered" evidence="7">
    <location>
        <begin position="800"/>
        <end position="860"/>
    </location>
</feature>
<dbReference type="HOGENOM" id="CLU_010480_1_0_1"/>
<evidence type="ECO:0000256" key="2">
    <source>
        <dbReference type="ARBA" id="ARBA00008017"/>
    </source>
</evidence>
<feature type="transmembrane region" description="Helical" evidence="8">
    <location>
        <begin position="302"/>
        <end position="322"/>
    </location>
</feature>
<keyword evidence="4 8" id="KW-1133">Transmembrane helix</keyword>
<dbReference type="eggNOG" id="KOG4629">
    <property type="taxonomic scope" value="Eukaryota"/>
</dbReference>
<protein>
    <recommendedName>
        <fullName evidence="6">Mechanosensitive ion channel protein</fullName>
    </recommendedName>
</protein>
<evidence type="ECO:0000256" key="3">
    <source>
        <dbReference type="ARBA" id="ARBA00022692"/>
    </source>
</evidence>
<evidence type="ECO:0000313" key="11">
    <source>
        <dbReference type="Proteomes" id="UP000030651"/>
    </source>
</evidence>
<feature type="transmembrane region" description="Helical" evidence="8">
    <location>
        <begin position="215"/>
        <end position="242"/>
    </location>
</feature>
<dbReference type="PANTHER" id="PTHR31323">
    <property type="entry name" value="MECHANOSENSITIVE ION CHANNEL PROTEIN MSY2"/>
    <property type="match status" value="1"/>
</dbReference>
<keyword evidence="5 6" id="KW-0472">Membrane</keyword>
<dbReference type="InterPro" id="IPR058650">
    <property type="entry name" value="Msy1/2-like"/>
</dbReference>
<feature type="transmembrane region" description="Helical" evidence="8">
    <location>
        <begin position="263"/>
        <end position="282"/>
    </location>
</feature>
<sequence length="860" mass="96288">MVAPPRAGSSWSDGAAQTGSQDMDEKDNSPTLTHIPTVSDTAVDQHHEIDNEKEKFPNLRLQLPRESMDRASSEARSPSGYLSPMEENRDREQATRLVDDLTMLQIQQMVSNQEEQHLARSVSKVRSNQEIVQEDVFNAPAPGVTLGGPPSETPPSKLNAIFKYLKKLPRVVRYFMYLLPITAILLIPIFMGIFLDPRHQTPVGGKGGTQLLWFGIWLEIVWLSLWAARIMTAIFPFVARFAAKVVGSGNPKKWMAMGKSLELPTALFLWMLAVLISFLPVVDDEAHKVSAGGDDPYPSVGWISTVHKVIIALFIFAVLNWAEKIIIQWIANSFHLRTYATRIETNKQSIAYLVHLYVHSKDILVSEDSVKNSPGLTGSGTRTPMKFFQNNARQAFNKVGDVANRVAGDFTGREILLSNHPRKVVSELLRSSSSAQVLARRLFRTYAKSDSDVLRPDDLNPAFPTPEDAENAFGIFDRDLNGDVSMDELEAFCDEVHREKKAIAASVKDLDSVIRKLDQVLVVVVVVITIVVFISIISASAATALTSAGTVILGLSWLLQATAQEFLQSIIFVFVKHPFDIGDRVTIYGNTGAAGTGDDYYVTAISLLYTEFKKMEGHIVQAPNSILNTLFILNHRRSGQLADVFELRMKHGTPREHIEELQARMSEYVLEHRRDFTSKIITEMKGVEDAYCITVNFICFHKSSFQNELLRLVRHNKFALELMTQMVNIGIEQPRRQYQISGRDFPVYQSNIQPPAYEASNQPVDYSKLSASRRARSGSRVSLPDQDFYQDVFVGRRTHPHFAHPPRIAEEEPTASGANPNLERTASLASGSQHGGHGHRLFGRTMTMRSDRRSDRADMV</sequence>
<dbReference type="RefSeq" id="XP_007837853.1">
    <property type="nucleotide sequence ID" value="XM_007839662.1"/>
</dbReference>
<comment type="similarity">
    <text evidence="2 6">Belongs to the MscS (TC 1.A.23) family.</text>
</comment>
<dbReference type="EMBL" id="KI912116">
    <property type="protein sequence ID" value="ETS77207.1"/>
    <property type="molecule type" value="Genomic_DNA"/>
</dbReference>
<dbReference type="InParanoid" id="W3WVQ5"/>
<dbReference type="InterPro" id="IPR002048">
    <property type="entry name" value="EF_hand_dom"/>
</dbReference>
<feature type="domain" description="EF-hand" evidence="9">
    <location>
        <begin position="464"/>
        <end position="499"/>
    </location>
</feature>
<dbReference type="InterPro" id="IPR011992">
    <property type="entry name" value="EF-hand-dom_pair"/>
</dbReference>
<keyword evidence="11" id="KW-1185">Reference proteome</keyword>
<evidence type="ECO:0000256" key="7">
    <source>
        <dbReference type="SAM" id="MobiDB-lite"/>
    </source>
</evidence>
<dbReference type="SUPFAM" id="SSF47473">
    <property type="entry name" value="EF-hand"/>
    <property type="match status" value="1"/>
</dbReference>
<reference evidence="11" key="1">
    <citation type="journal article" date="2015" name="BMC Genomics">
        <title>Genomic and transcriptomic analysis of the endophytic fungus Pestalotiopsis fici reveals its lifestyle and high potential for synthesis of natural products.</title>
        <authorList>
            <person name="Wang X."/>
            <person name="Zhang X."/>
            <person name="Liu L."/>
            <person name="Xiang M."/>
            <person name="Wang W."/>
            <person name="Sun X."/>
            <person name="Che Y."/>
            <person name="Guo L."/>
            <person name="Liu G."/>
            <person name="Guo L."/>
            <person name="Wang C."/>
            <person name="Yin W.B."/>
            <person name="Stadler M."/>
            <person name="Zhang X."/>
            <person name="Liu X."/>
        </authorList>
    </citation>
    <scope>NUCLEOTIDE SEQUENCE [LARGE SCALE GENOMIC DNA]</scope>
    <source>
        <strain evidence="11">W106-1 / CGMCC3.15140</strain>
    </source>
</reference>
<dbReference type="GO" id="GO:0005509">
    <property type="term" value="F:calcium ion binding"/>
    <property type="evidence" value="ECO:0007669"/>
    <property type="project" value="InterPro"/>
</dbReference>
<feature type="compositionally biased region" description="Basic and acidic residues" evidence="7">
    <location>
        <begin position="43"/>
        <end position="57"/>
    </location>
</feature>
<dbReference type="SUPFAM" id="SSF50182">
    <property type="entry name" value="Sm-like ribonucleoproteins"/>
    <property type="match status" value="1"/>
</dbReference>
<keyword evidence="6" id="KW-0256">Endoplasmic reticulum</keyword>
<dbReference type="OMA" id="FWWLGIE"/>
<dbReference type="OrthoDB" id="544685at2759"/>
<name>W3WVQ5_PESFW</name>
<gene>
    <name evidence="10" type="ORF">PFICI_11081</name>
</gene>
<feature type="compositionally biased region" description="Polar residues" evidence="7">
    <location>
        <begin position="29"/>
        <end position="42"/>
    </location>
</feature>
<feature type="compositionally biased region" description="Polar residues" evidence="7">
    <location>
        <begin position="816"/>
        <end position="832"/>
    </location>
</feature>
<keyword evidence="3 8" id="KW-0812">Transmembrane</keyword>
<feature type="region of interest" description="Disordered" evidence="7">
    <location>
        <begin position="1"/>
        <end position="92"/>
    </location>
</feature>
<evidence type="ECO:0000256" key="8">
    <source>
        <dbReference type="SAM" id="Phobius"/>
    </source>
</evidence>
<dbReference type="KEGG" id="pfy:PFICI_11081"/>
<accession>W3WVQ5</accession>
<dbReference type="GeneID" id="19276094"/>
<dbReference type="InterPro" id="IPR010920">
    <property type="entry name" value="LSM_dom_sf"/>
</dbReference>
<dbReference type="Pfam" id="PF00924">
    <property type="entry name" value="MS_channel_2nd"/>
    <property type="match status" value="1"/>
</dbReference>
<dbReference type="Proteomes" id="UP000030651">
    <property type="component" value="Unassembled WGS sequence"/>
</dbReference>
<evidence type="ECO:0000256" key="6">
    <source>
        <dbReference type="PIRNR" id="PIRNR017209"/>
    </source>
</evidence>
<comment type="subcellular location">
    <subcellularLocation>
        <location evidence="1">Endomembrane system</location>
        <topology evidence="1">Multi-pass membrane protein</topology>
    </subcellularLocation>
    <subcellularLocation>
        <location evidence="6">Endoplasmic reticulum membrane</location>
    </subcellularLocation>
</comment>
<dbReference type="PANTHER" id="PTHR31323:SF15">
    <property type="entry name" value="MECHANOSENSITIVE ION CHANNEL PROTEIN MSY1"/>
    <property type="match status" value="1"/>
</dbReference>
<dbReference type="PIRSF" id="PIRSF017209">
    <property type="entry name" value="Memb_At2g17000_prd"/>
    <property type="match status" value="1"/>
</dbReference>